<organism evidence="2 3">
    <name type="scientific">Nephila pilipes</name>
    <name type="common">Giant wood spider</name>
    <name type="synonym">Nephila maculata</name>
    <dbReference type="NCBI Taxonomy" id="299642"/>
    <lineage>
        <taxon>Eukaryota</taxon>
        <taxon>Metazoa</taxon>
        <taxon>Ecdysozoa</taxon>
        <taxon>Arthropoda</taxon>
        <taxon>Chelicerata</taxon>
        <taxon>Arachnida</taxon>
        <taxon>Araneae</taxon>
        <taxon>Araneomorphae</taxon>
        <taxon>Entelegynae</taxon>
        <taxon>Araneoidea</taxon>
        <taxon>Nephilidae</taxon>
        <taxon>Nephila</taxon>
    </lineage>
</organism>
<sequence length="110" mass="12665">MVVARDRRPLFSPGLANQTGGRKRCRGVKFFWTFSSVTSSEKEVSWRILTILFLPFISEGLCLEFFVYPRFLFFPFSGLGEQIIRREERAGNIHVFGIRVKKEGNTLGCI</sequence>
<comment type="caution">
    <text evidence="2">The sequence shown here is derived from an EMBL/GenBank/DDBJ whole genome shotgun (WGS) entry which is preliminary data.</text>
</comment>
<evidence type="ECO:0000256" key="1">
    <source>
        <dbReference type="SAM" id="Phobius"/>
    </source>
</evidence>
<keyword evidence="3" id="KW-1185">Reference proteome</keyword>
<gene>
    <name evidence="2" type="ORF">NPIL_348361</name>
</gene>
<keyword evidence="1" id="KW-0472">Membrane</keyword>
<accession>A0A8X6TRM2</accession>
<evidence type="ECO:0000313" key="3">
    <source>
        <dbReference type="Proteomes" id="UP000887013"/>
    </source>
</evidence>
<name>A0A8X6TRM2_NEPPI</name>
<feature type="transmembrane region" description="Helical" evidence="1">
    <location>
        <begin position="44"/>
        <end position="67"/>
    </location>
</feature>
<dbReference type="EMBL" id="BMAW01064990">
    <property type="protein sequence ID" value="GFT48240.1"/>
    <property type="molecule type" value="Genomic_DNA"/>
</dbReference>
<dbReference type="Proteomes" id="UP000887013">
    <property type="component" value="Unassembled WGS sequence"/>
</dbReference>
<proteinExistence type="predicted"/>
<reference evidence="2" key="1">
    <citation type="submission" date="2020-08" db="EMBL/GenBank/DDBJ databases">
        <title>Multicomponent nature underlies the extraordinary mechanical properties of spider dragline silk.</title>
        <authorList>
            <person name="Kono N."/>
            <person name="Nakamura H."/>
            <person name="Mori M."/>
            <person name="Yoshida Y."/>
            <person name="Ohtoshi R."/>
            <person name="Malay A.D."/>
            <person name="Moran D.A.P."/>
            <person name="Tomita M."/>
            <person name="Numata K."/>
            <person name="Arakawa K."/>
        </authorList>
    </citation>
    <scope>NUCLEOTIDE SEQUENCE</scope>
</reference>
<protein>
    <submittedName>
        <fullName evidence="2">Uncharacterized protein</fullName>
    </submittedName>
</protein>
<dbReference type="AlphaFoldDB" id="A0A8X6TRM2"/>
<evidence type="ECO:0000313" key="2">
    <source>
        <dbReference type="EMBL" id="GFT48240.1"/>
    </source>
</evidence>
<keyword evidence="1" id="KW-1133">Transmembrane helix</keyword>
<keyword evidence="1" id="KW-0812">Transmembrane</keyword>
<dbReference type="OrthoDB" id="10518783at2759"/>